<evidence type="ECO:0000256" key="4">
    <source>
        <dbReference type="ARBA" id="ARBA00022842"/>
    </source>
</evidence>
<evidence type="ECO:0000313" key="6">
    <source>
        <dbReference type="Proteomes" id="UP001626628"/>
    </source>
</evidence>
<dbReference type="InterPro" id="IPR023214">
    <property type="entry name" value="HAD_sf"/>
</dbReference>
<reference evidence="5 6" key="1">
    <citation type="submission" date="2024-03" db="EMBL/GenBank/DDBJ databases">
        <title>The complete genome of Streptomyces sirii sp.nov.</title>
        <authorList>
            <person name="Zakalyukina Y.V."/>
            <person name="Belik A.R."/>
            <person name="Biryukov M.V."/>
            <person name="Baturina O.A."/>
            <person name="Kabilov M.R."/>
        </authorList>
    </citation>
    <scope>NUCLEOTIDE SEQUENCE [LARGE SCALE GENOMIC DNA]</scope>
    <source>
        <strain evidence="5 6">BP-8</strain>
    </source>
</reference>
<keyword evidence="3" id="KW-0378">Hydrolase</keyword>
<comment type="similarity">
    <text evidence="1">Belongs to the HAD-like hydrolase superfamily. SerB family.</text>
</comment>
<evidence type="ECO:0000313" key="5">
    <source>
        <dbReference type="EMBL" id="WXK81361.1"/>
    </source>
</evidence>
<name>A0ABZ2R0Y9_9ACTN</name>
<keyword evidence="6" id="KW-1185">Reference proteome</keyword>
<dbReference type="NCBIfam" id="TIGR01488">
    <property type="entry name" value="HAD-SF-IB"/>
    <property type="match status" value="1"/>
</dbReference>
<dbReference type="EMBL" id="CP147982">
    <property type="protein sequence ID" value="WXK81361.1"/>
    <property type="molecule type" value="Genomic_DNA"/>
</dbReference>
<dbReference type="Pfam" id="PF12710">
    <property type="entry name" value="HAD"/>
    <property type="match status" value="1"/>
</dbReference>
<organism evidence="5 6">
    <name type="scientific">Streptomyces sirii</name>
    <dbReference type="NCBI Taxonomy" id="3127701"/>
    <lineage>
        <taxon>Bacteria</taxon>
        <taxon>Bacillati</taxon>
        <taxon>Actinomycetota</taxon>
        <taxon>Actinomycetes</taxon>
        <taxon>Kitasatosporales</taxon>
        <taxon>Streptomycetaceae</taxon>
        <taxon>Streptomyces</taxon>
    </lineage>
</organism>
<proteinExistence type="inferred from homology"/>
<keyword evidence="4" id="KW-0460">Magnesium</keyword>
<evidence type="ECO:0000256" key="3">
    <source>
        <dbReference type="ARBA" id="ARBA00022801"/>
    </source>
</evidence>
<evidence type="ECO:0000256" key="2">
    <source>
        <dbReference type="ARBA" id="ARBA00022723"/>
    </source>
</evidence>
<dbReference type="RefSeq" id="WP_407289122.1">
    <property type="nucleotide sequence ID" value="NZ_CP147982.1"/>
</dbReference>
<evidence type="ECO:0000256" key="1">
    <source>
        <dbReference type="ARBA" id="ARBA00009184"/>
    </source>
</evidence>
<dbReference type="PANTHER" id="PTHR43344:SF13">
    <property type="entry name" value="PHOSPHATASE RV3661-RELATED"/>
    <property type="match status" value="1"/>
</dbReference>
<dbReference type="PANTHER" id="PTHR43344">
    <property type="entry name" value="PHOSPHOSERINE PHOSPHATASE"/>
    <property type="match status" value="1"/>
</dbReference>
<dbReference type="Proteomes" id="UP001626628">
    <property type="component" value="Chromosome"/>
</dbReference>
<sequence length="134" mass="14582">MRRSLPHRRPQGPDTHRSQGLATVLVSGSFTVCLGPIADHVGADRILCTDLEVTDGRFTGEVLTTMFGPAKAELARTLLTTHNRPPVDCYAYGDRTCDLELLNLVGHPVAVGDNFELLAESTQPHWHHLAGTTT</sequence>
<dbReference type="InterPro" id="IPR050582">
    <property type="entry name" value="HAD-like_SerB"/>
</dbReference>
<gene>
    <name evidence="5" type="ORF">WAB15_38115</name>
</gene>
<accession>A0ABZ2R0Y9</accession>
<dbReference type="SUPFAM" id="SSF56784">
    <property type="entry name" value="HAD-like"/>
    <property type="match status" value="1"/>
</dbReference>
<dbReference type="InterPro" id="IPR036412">
    <property type="entry name" value="HAD-like_sf"/>
</dbReference>
<protein>
    <submittedName>
        <fullName evidence="5">HAD-IB family phosphatase</fullName>
    </submittedName>
</protein>
<keyword evidence="2" id="KW-0479">Metal-binding</keyword>
<dbReference type="Gene3D" id="3.40.50.1000">
    <property type="entry name" value="HAD superfamily/HAD-like"/>
    <property type="match status" value="1"/>
</dbReference>